<keyword evidence="1" id="KW-0175">Coiled coil</keyword>
<feature type="compositionally biased region" description="Polar residues" evidence="2">
    <location>
        <begin position="218"/>
        <end position="228"/>
    </location>
</feature>
<dbReference type="GO" id="GO:0003700">
    <property type="term" value="F:DNA-binding transcription factor activity"/>
    <property type="evidence" value="ECO:0007669"/>
    <property type="project" value="InterPro"/>
</dbReference>
<proteinExistence type="predicted"/>
<reference evidence="3" key="3">
    <citation type="submission" date="2024-01" db="EMBL/GenBank/DDBJ databases">
        <authorList>
            <person name="Coelho M.A."/>
            <person name="David-Palma M."/>
            <person name="Shea T."/>
            <person name="Sun S."/>
            <person name="Cuomo C.A."/>
            <person name="Heitman J."/>
        </authorList>
    </citation>
    <scope>NUCLEOTIDE SEQUENCE</scope>
    <source>
        <strain evidence="3">CBS 7841</strain>
    </source>
</reference>
<dbReference type="KEGG" id="cdep:91087564"/>
<organism evidence="3 4">
    <name type="scientific">Cryptococcus depauperatus CBS 7841</name>
    <dbReference type="NCBI Taxonomy" id="1295531"/>
    <lineage>
        <taxon>Eukaryota</taxon>
        <taxon>Fungi</taxon>
        <taxon>Dikarya</taxon>
        <taxon>Basidiomycota</taxon>
        <taxon>Agaricomycotina</taxon>
        <taxon>Tremellomycetes</taxon>
        <taxon>Tremellales</taxon>
        <taxon>Cryptococcaceae</taxon>
        <taxon>Cryptococcus</taxon>
    </lineage>
</organism>
<dbReference type="InterPro" id="IPR046347">
    <property type="entry name" value="bZIP_sf"/>
</dbReference>
<evidence type="ECO:0000256" key="1">
    <source>
        <dbReference type="SAM" id="Coils"/>
    </source>
</evidence>
<dbReference type="Gene3D" id="1.20.5.170">
    <property type="match status" value="1"/>
</dbReference>
<dbReference type="Proteomes" id="UP000094043">
    <property type="component" value="Chromosome 4"/>
</dbReference>
<feature type="coiled-coil region" evidence="1">
    <location>
        <begin position="273"/>
        <end position="300"/>
    </location>
</feature>
<feature type="compositionally biased region" description="Basic and acidic residues" evidence="2">
    <location>
        <begin position="142"/>
        <end position="156"/>
    </location>
</feature>
<dbReference type="VEuPathDB" id="FungiDB:L203_05386"/>
<dbReference type="AlphaFoldDB" id="A0A1E3I262"/>
<keyword evidence="4" id="KW-1185">Reference proteome</keyword>
<feature type="region of interest" description="Disordered" evidence="2">
    <location>
        <begin position="126"/>
        <end position="249"/>
    </location>
</feature>
<accession>A0A1E3I262</accession>
<evidence type="ECO:0000256" key="2">
    <source>
        <dbReference type="SAM" id="MobiDB-lite"/>
    </source>
</evidence>
<gene>
    <name evidence="3" type="ORF">L203_103353</name>
</gene>
<dbReference type="EMBL" id="CP143787">
    <property type="protein sequence ID" value="WVN88152.1"/>
    <property type="molecule type" value="Genomic_DNA"/>
</dbReference>
<evidence type="ECO:0000313" key="3">
    <source>
        <dbReference type="EMBL" id="WVN88152.1"/>
    </source>
</evidence>
<reference evidence="3" key="2">
    <citation type="journal article" date="2022" name="Elife">
        <title>Obligate sexual reproduction of a homothallic fungus closely related to the Cryptococcus pathogenic species complex.</title>
        <authorList>
            <person name="Passer A.R."/>
            <person name="Clancey S.A."/>
            <person name="Shea T."/>
            <person name="David-Palma M."/>
            <person name="Averette A.F."/>
            <person name="Boekhout T."/>
            <person name="Porcel B.M."/>
            <person name="Nowrousian M."/>
            <person name="Cuomo C.A."/>
            <person name="Sun S."/>
            <person name="Heitman J."/>
            <person name="Coelho M.A."/>
        </authorList>
    </citation>
    <scope>NUCLEOTIDE SEQUENCE</scope>
    <source>
        <strain evidence="3">CBS 7841</strain>
    </source>
</reference>
<feature type="region of interest" description="Disordered" evidence="2">
    <location>
        <begin position="50"/>
        <end position="88"/>
    </location>
</feature>
<dbReference type="SUPFAM" id="SSF57959">
    <property type="entry name" value="Leucine zipper domain"/>
    <property type="match status" value="1"/>
</dbReference>
<dbReference type="GeneID" id="91087564"/>
<feature type="compositionally biased region" description="Polar residues" evidence="2">
    <location>
        <begin position="196"/>
        <end position="211"/>
    </location>
</feature>
<dbReference type="PROSITE" id="PS00036">
    <property type="entry name" value="BZIP_BASIC"/>
    <property type="match status" value="1"/>
</dbReference>
<dbReference type="RefSeq" id="XP_066068852.1">
    <property type="nucleotide sequence ID" value="XM_066212755.1"/>
</dbReference>
<reference evidence="3" key="1">
    <citation type="submission" date="2016-06" db="EMBL/GenBank/DDBJ databases">
        <authorList>
            <person name="Cuomo C."/>
            <person name="Litvintseva A."/>
            <person name="Heitman J."/>
            <person name="Chen Y."/>
            <person name="Sun S."/>
            <person name="Springer D."/>
            <person name="Dromer F."/>
            <person name="Young S."/>
            <person name="Zeng Q."/>
            <person name="Chapman S."/>
            <person name="Gujja S."/>
            <person name="Saif S."/>
            <person name="Birren B."/>
        </authorList>
    </citation>
    <scope>NUCLEOTIDE SEQUENCE</scope>
    <source>
        <strain evidence="3">CBS 7841</strain>
    </source>
</reference>
<evidence type="ECO:0000313" key="4">
    <source>
        <dbReference type="Proteomes" id="UP000094043"/>
    </source>
</evidence>
<sequence>MNPSSQHPTQTQAAHAAANSIASLLYSHSERDDVENHGLMEYLQHNEYTHDADRDGTGGLVPLPAHRGSPYRGHSLTRSASPPNPTVPIPASLSRLATNALSTFHSPAVPSLPAPVDHVSIATSVDYGDRGEMGGKRRKQPHERAGWADMDKDVGTGKRRRTRKSDGGIIHPVSASPSQQRAEGNPQPLDGVSGHDMSSLQELSRMVTQTQHVDEPDTQSNVPQSQDGQGPAIDPTLANSVTQESHGKPLADYTMDAKFSRAEQNKRAQQAFRRRREEHMKRLEAESAQLQSVMKQCMDQEMIIKDLLLSQQSDKIRIVALEALIRQQFIDGSNAMLTAEGELNVPESGSSEAVQIEGKSSSDIERALDILALQSREVAKAMLRG</sequence>
<name>A0A1E3I262_9TREE</name>
<protein>
    <submittedName>
        <fullName evidence="3">Uncharacterized protein</fullName>
    </submittedName>
</protein>
<dbReference type="OrthoDB" id="2576231at2759"/>
<dbReference type="InterPro" id="IPR004827">
    <property type="entry name" value="bZIP"/>
</dbReference>